<proteinExistence type="predicted"/>
<organism evidence="2">
    <name type="scientific">Arundo donax</name>
    <name type="common">Giant reed</name>
    <name type="synonym">Donax arundinaceus</name>
    <dbReference type="NCBI Taxonomy" id="35708"/>
    <lineage>
        <taxon>Eukaryota</taxon>
        <taxon>Viridiplantae</taxon>
        <taxon>Streptophyta</taxon>
        <taxon>Embryophyta</taxon>
        <taxon>Tracheophyta</taxon>
        <taxon>Spermatophyta</taxon>
        <taxon>Magnoliopsida</taxon>
        <taxon>Liliopsida</taxon>
        <taxon>Poales</taxon>
        <taxon>Poaceae</taxon>
        <taxon>PACMAD clade</taxon>
        <taxon>Arundinoideae</taxon>
        <taxon>Arundineae</taxon>
        <taxon>Arundo</taxon>
    </lineage>
</organism>
<protein>
    <submittedName>
        <fullName evidence="2">Uncharacterized protein</fullName>
    </submittedName>
</protein>
<reference evidence="2" key="1">
    <citation type="submission" date="2014-09" db="EMBL/GenBank/DDBJ databases">
        <authorList>
            <person name="Magalhaes I.L.F."/>
            <person name="Oliveira U."/>
            <person name="Santos F.R."/>
            <person name="Vidigal T.H.D.A."/>
            <person name="Brescovit A.D."/>
            <person name="Santos A.J."/>
        </authorList>
    </citation>
    <scope>NUCLEOTIDE SEQUENCE</scope>
    <source>
        <tissue evidence="2">Shoot tissue taken approximately 20 cm above the soil surface</tissue>
    </source>
</reference>
<evidence type="ECO:0000313" key="2">
    <source>
        <dbReference type="EMBL" id="JAD97707.1"/>
    </source>
</evidence>
<reference evidence="2" key="2">
    <citation type="journal article" date="2015" name="Data Brief">
        <title>Shoot transcriptome of the giant reed, Arundo donax.</title>
        <authorList>
            <person name="Barrero R.A."/>
            <person name="Guerrero F.D."/>
            <person name="Moolhuijzen P."/>
            <person name="Goolsby J.A."/>
            <person name="Tidwell J."/>
            <person name="Bellgard S.E."/>
            <person name="Bellgard M.I."/>
        </authorList>
    </citation>
    <scope>NUCLEOTIDE SEQUENCE</scope>
    <source>
        <tissue evidence="2">Shoot tissue taken approximately 20 cm above the soil surface</tissue>
    </source>
</reference>
<evidence type="ECO:0000256" key="1">
    <source>
        <dbReference type="SAM" id="MobiDB-lite"/>
    </source>
</evidence>
<dbReference type="EMBL" id="GBRH01200188">
    <property type="protein sequence ID" value="JAD97707.1"/>
    <property type="molecule type" value="Transcribed_RNA"/>
</dbReference>
<feature type="region of interest" description="Disordered" evidence="1">
    <location>
        <begin position="1"/>
        <end position="38"/>
    </location>
</feature>
<dbReference type="AlphaFoldDB" id="A0A0A9ENV2"/>
<sequence length="38" mass="4358">MYPSETAKQYRPLTIASSPKSQSCTSVEQKRQKRKINS</sequence>
<name>A0A0A9ENV2_ARUDO</name>
<accession>A0A0A9ENV2</accession>
<feature type="compositionally biased region" description="Polar residues" evidence="1">
    <location>
        <begin position="15"/>
        <end position="27"/>
    </location>
</feature>